<dbReference type="InterPro" id="IPR051270">
    <property type="entry name" value="Tyrosine-tRNA_ligase_regulator"/>
</dbReference>
<feature type="region of interest" description="Disordered" evidence="4">
    <location>
        <begin position="591"/>
        <end position="616"/>
    </location>
</feature>
<feature type="region of interest" description="Disordered" evidence="4">
    <location>
        <begin position="293"/>
        <end position="313"/>
    </location>
</feature>
<dbReference type="GO" id="GO:0000049">
    <property type="term" value="F:tRNA binding"/>
    <property type="evidence" value="ECO:0007669"/>
    <property type="project" value="UniProtKB-UniRule"/>
</dbReference>
<dbReference type="Pfam" id="PF01588">
    <property type="entry name" value="tRNA_bind"/>
    <property type="match status" value="1"/>
</dbReference>
<evidence type="ECO:0000256" key="2">
    <source>
        <dbReference type="ARBA" id="ARBA00022884"/>
    </source>
</evidence>
<dbReference type="SUPFAM" id="SSF50249">
    <property type="entry name" value="Nucleic acid-binding proteins"/>
    <property type="match status" value="1"/>
</dbReference>
<dbReference type="InterPro" id="IPR002547">
    <property type="entry name" value="tRNA-bd_dom"/>
</dbReference>
<dbReference type="Gene3D" id="2.40.50.140">
    <property type="entry name" value="Nucleic acid-binding proteins"/>
    <property type="match status" value="1"/>
</dbReference>
<dbReference type="EMBL" id="VWRR01000011">
    <property type="protein sequence ID" value="KAF6002102.1"/>
    <property type="molecule type" value="Genomic_DNA"/>
</dbReference>
<keyword evidence="7" id="KW-1185">Reference proteome</keyword>
<name>A0A7J7IG79_9RHOD</name>
<comment type="caution">
    <text evidence="6">The sequence shown here is derived from an EMBL/GenBank/DDBJ whole genome shotgun (WGS) entry which is preliminary data.</text>
</comment>
<accession>A0A7J7IG79</accession>
<feature type="region of interest" description="Disordered" evidence="4">
    <location>
        <begin position="425"/>
        <end position="497"/>
    </location>
</feature>
<dbReference type="PROSITE" id="PS50886">
    <property type="entry name" value="TRBD"/>
    <property type="match status" value="1"/>
</dbReference>
<dbReference type="Proteomes" id="UP000530660">
    <property type="component" value="Unassembled WGS sequence"/>
</dbReference>
<feature type="compositionally biased region" description="Polar residues" evidence="4">
    <location>
        <begin position="425"/>
        <end position="451"/>
    </location>
</feature>
<dbReference type="CDD" id="cd02799">
    <property type="entry name" value="tRNA_bind_EMAP-II_like"/>
    <property type="match status" value="1"/>
</dbReference>
<proteinExistence type="predicted"/>
<feature type="compositionally biased region" description="Low complexity" evidence="4">
    <location>
        <begin position="477"/>
        <end position="489"/>
    </location>
</feature>
<gene>
    <name evidence="6" type="ORF">F1559_000432</name>
</gene>
<dbReference type="InterPro" id="IPR036282">
    <property type="entry name" value="Glutathione-S-Trfase_C_sf"/>
</dbReference>
<dbReference type="PANTHER" id="PTHR11586:SF33">
    <property type="entry name" value="AMINOACYL TRNA SYNTHASE COMPLEX-INTERACTING MULTIFUNCTIONAL PROTEIN 1"/>
    <property type="match status" value="1"/>
</dbReference>
<feature type="region of interest" description="Disordered" evidence="4">
    <location>
        <begin position="335"/>
        <end position="354"/>
    </location>
</feature>
<evidence type="ECO:0000256" key="1">
    <source>
        <dbReference type="ARBA" id="ARBA00022555"/>
    </source>
</evidence>
<feature type="region of interest" description="Disordered" evidence="4">
    <location>
        <begin position="375"/>
        <end position="397"/>
    </location>
</feature>
<protein>
    <recommendedName>
        <fullName evidence="5">tRNA-binding domain-containing protein</fullName>
    </recommendedName>
</protein>
<reference evidence="6 7" key="1">
    <citation type="journal article" date="2020" name="J. Phycol.">
        <title>Comparative genome analysis reveals Cyanidiococcus gen. nov., a new extremophilic red algal genus sister to Cyanidioschyzon (Cyanidioschyzonaceae, Rhodophyta).</title>
        <authorList>
            <person name="Liu S.-L."/>
            <person name="Chiang Y.-R."/>
            <person name="Yoon H.S."/>
            <person name="Fu H.-Y."/>
        </authorList>
    </citation>
    <scope>NUCLEOTIDE SEQUENCE [LARGE SCALE GENOMIC DNA]</scope>
    <source>
        <strain evidence="6 7">THAL066</strain>
    </source>
</reference>
<dbReference type="GO" id="GO:0017102">
    <property type="term" value="C:methionyl glutamyl tRNA synthetase complex"/>
    <property type="evidence" value="ECO:0007669"/>
    <property type="project" value="TreeGrafter"/>
</dbReference>
<dbReference type="AlphaFoldDB" id="A0A7J7IG79"/>
<keyword evidence="1 3" id="KW-0820">tRNA-binding</keyword>
<keyword evidence="2 3" id="KW-0694">RNA-binding</keyword>
<evidence type="ECO:0000259" key="5">
    <source>
        <dbReference type="PROSITE" id="PS50886"/>
    </source>
</evidence>
<evidence type="ECO:0000256" key="3">
    <source>
        <dbReference type="PROSITE-ProRule" id="PRU00209"/>
    </source>
</evidence>
<sequence length="666" mass="73942">MDESQKYKSPSVGYCSPSGVLFCSLGRSPFQRLRFQCLHGHYRDSSQSAFRSRGIIDAASRSRVCCWRPARRAGFQQDVRQRAAVRCAAHWRMRFSDEHETSSVVTFYGVPPLARTHWRSLCFEVTNVEDYENLDEIIAACKRAVPENSELWGSKADVTERGQAVHQFLQRLRREDRETFARQVLPGMLNRERKRFIMGTKITVADVVAMFAIRPVIARWNRSPDVRYDSTDMLNLWDWFDFMQHAVKEFGDQSRYQVIHPPASHALLEQDLISPKDESLINLLWSTMANGGKASKKRTSASKKANAPRKETDWMLEDEAIASADTSFDTAIGSEANRKAKGAQTTSDLPDGFDLAEDEDVEMNLDFLMDEKEGEFEVRRGKSGSSSRAKRGSKANGAIASSNMTLFMNDMDHDTDLLGELNADTQNDQQGSETTSTFFESQGWGTASETTTQRDPEHTRLSTAVEQEPGTTPPSTPVSAPSKGKSPSKTTKEERSPLARVDIRVGCILTAKPHPDADALYVEEIDIGREDGPVTVCSGLRNHIPDAAALLGPCVVVANLKPVKMRGIVSQAMVLCATAADGSRVELIKPPSGAKPGDRIYFPGTDADRDNQPDPQLNPKKKIFEKVAEHLHTSDDASCEARYDEIPFMTDHGACRAATIQGGTIR</sequence>
<dbReference type="OrthoDB" id="19141at2759"/>
<dbReference type="Gene3D" id="1.20.1050.10">
    <property type="match status" value="1"/>
</dbReference>
<dbReference type="PANTHER" id="PTHR11586">
    <property type="entry name" value="TRNA-AMINOACYLATION COFACTOR ARC1 FAMILY MEMBER"/>
    <property type="match status" value="1"/>
</dbReference>
<organism evidence="6 7">
    <name type="scientific">Cyanidiococcus yangmingshanensis</name>
    <dbReference type="NCBI Taxonomy" id="2690220"/>
    <lineage>
        <taxon>Eukaryota</taxon>
        <taxon>Rhodophyta</taxon>
        <taxon>Bangiophyceae</taxon>
        <taxon>Cyanidiales</taxon>
        <taxon>Cyanidiaceae</taxon>
        <taxon>Cyanidiococcus</taxon>
    </lineage>
</organism>
<dbReference type="SUPFAM" id="SSF47616">
    <property type="entry name" value="GST C-terminal domain-like"/>
    <property type="match status" value="1"/>
</dbReference>
<evidence type="ECO:0000313" key="7">
    <source>
        <dbReference type="Proteomes" id="UP000530660"/>
    </source>
</evidence>
<dbReference type="InterPro" id="IPR012340">
    <property type="entry name" value="NA-bd_OB-fold"/>
</dbReference>
<evidence type="ECO:0000313" key="6">
    <source>
        <dbReference type="EMBL" id="KAF6002102.1"/>
    </source>
</evidence>
<feature type="domain" description="TRNA-binding" evidence="5">
    <location>
        <begin position="497"/>
        <end position="601"/>
    </location>
</feature>
<evidence type="ECO:0000256" key="4">
    <source>
        <dbReference type="SAM" id="MobiDB-lite"/>
    </source>
</evidence>